<dbReference type="InterPro" id="IPR036390">
    <property type="entry name" value="WH_DNA-bd_sf"/>
</dbReference>
<dbReference type="OrthoDB" id="9798835at2"/>
<feature type="compositionally biased region" description="Basic and acidic residues" evidence="4">
    <location>
        <begin position="110"/>
        <end position="120"/>
    </location>
</feature>
<dbReference type="InterPro" id="IPR001845">
    <property type="entry name" value="HTH_ArsR_DNA-bd_dom"/>
</dbReference>
<dbReference type="Pfam" id="PF01022">
    <property type="entry name" value="HTH_5"/>
    <property type="match status" value="1"/>
</dbReference>
<evidence type="ECO:0000313" key="6">
    <source>
        <dbReference type="EMBL" id="EFQ22540.1"/>
    </source>
</evidence>
<accession>E3CWN5</accession>
<dbReference type="GO" id="GO:0003700">
    <property type="term" value="F:DNA-binding transcription factor activity"/>
    <property type="evidence" value="ECO:0007669"/>
    <property type="project" value="InterPro"/>
</dbReference>
<evidence type="ECO:0000313" key="7">
    <source>
        <dbReference type="Proteomes" id="UP000005096"/>
    </source>
</evidence>
<keyword evidence="2" id="KW-0238">DNA-binding</keyword>
<evidence type="ECO:0000259" key="5">
    <source>
        <dbReference type="PROSITE" id="PS50987"/>
    </source>
</evidence>
<proteinExistence type="predicted"/>
<dbReference type="InterPro" id="IPR051081">
    <property type="entry name" value="HTH_MetalResp_TranReg"/>
</dbReference>
<dbReference type="InterPro" id="IPR011991">
    <property type="entry name" value="ArsR-like_HTH"/>
</dbReference>
<dbReference type="PANTHER" id="PTHR33154">
    <property type="entry name" value="TRANSCRIPTIONAL REGULATOR, ARSR FAMILY"/>
    <property type="match status" value="1"/>
</dbReference>
<dbReference type="eggNOG" id="COG0640">
    <property type="taxonomic scope" value="Bacteria"/>
</dbReference>
<dbReference type="CDD" id="cd00090">
    <property type="entry name" value="HTH_ARSR"/>
    <property type="match status" value="1"/>
</dbReference>
<dbReference type="STRING" id="584708.Apau_0102"/>
<dbReference type="PANTHER" id="PTHR33154:SF18">
    <property type="entry name" value="ARSENICAL RESISTANCE OPERON REPRESSOR"/>
    <property type="match status" value="1"/>
</dbReference>
<dbReference type="InterPro" id="IPR036388">
    <property type="entry name" value="WH-like_DNA-bd_sf"/>
</dbReference>
<keyword evidence="7" id="KW-1185">Reference proteome</keyword>
<dbReference type="RefSeq" id="WP_006299680.1">
    <property type="nucleotide sequence ID" value="NZ_CM001022.1"/>
</dbReference>
<dbReference type="EMBL" id="CM001022">
    <property type="protein sequence ID" value="EFQ22540.1"/>
    <property type="molecule type" value="Genomic_DNA"/>
</dbReference>
<dbReference type="PRINTS" id="PR00778">
    <property type="entry name" value="HTHARSR"/>
</dbReference>
<sequence length="120" mass="13272">MTEPHEPHLDLDTCTDLLKALAHPVRLRMVLALEGGERCACELADLSPCDRTTSSKHLAVLREAGIVEDRREGTRILYSLKLSCVLSMLRCVNRFADPASDPGGCACSLPKEEPQRRKES</sequence>
<gene>
    <name evidence="6" type="ORF">Apau_0102</name>
</gene>
<dbReference type="SMART" id="SM00418">
    <property type="entry name" value="HTH_ARSR"/>
    <property type="match status" value="1"/>
</dbReference>
<organism evidence="6 7">
    <name type="scientific">Aminomonas paucivorans DSM 12260</name>
    <dbReference type="NCBI Taxonomy" id="584708"/>
    <lineage>
        <taxon>Bacteria</taxon>
        <taxon>Thermotogati</taxon>
        <taxon>Synergistota</taxon>
        <taxon>Synergistia</taxon>
        <taxon>Synergistales</taxon>
        <taxon>Synergistaceae</taxon>
        <taxon>Aminomonas</taxon>
    </lineage>
</organism>
<keyword evidence="1" id="KW-0805">Transcription regulation</keyword>
<evidence type="ECO:0000256" key="3">
    <source>
        <dbReference type="ARBA" id="ARBA00023163"/>
    </source>
</evidence>
<evidence type="ECO:0000256" key="1">
    <source>
        <dbReference type="ARBA" id="ARBA00023015"/>
    </source>
</evidence>
<name>E3CWN5_9BACT</name>
<evidence type="ECO:0000256" key="4">
    <source>
        <dbReference type="SAM" id="MobiDB-lite"/>
    </source>
</evidence>
<protein>
    <submittedName>
        <fullName evidence="6">Transcriptional regulator, ArsR family</fullName>
    </submittedName>
</protein>
<dbReference type="NCBIfam" id="NF033788">
    <property type="entry name" value="HTH_metalloreg"/>
    <property type="match status" value="1"/>
</dbReference>
<dbReference type="Proteomes" id="UP000005096">
    <property type="component" value="Chromosome"/>
</dbReference>
<dbReference type="HOGENOM" id="CLU_097806_3_5_0"/>
<feature type="region of interest" description="Disordered" evidence="4">
    <location>
        <begin position="98"/>
        <end position="120"/>
    </location>
</feature>
<dbReference type="Gene3D" id="1.10.10.10">
    <property type="entry name" value="Winged helix-like DNA-binding domain superfamily/Winged helix DNA-binding domain"/>
    <property type="match status" value="1"/>
</dbReference>
<keyword evidence="3" id="KW-0804">Transcription</keyword>
<dbReference type="PaxDb" id="584708-Apau_0102"/>
<reference evidence="6 7" key="1">
    <citation type="journal article" date="2010" name="Stand. Genomic Sci.">
        <title>Non-contiguous finished genome sequence of Aminomonas paucivorans type strain (GLU-3).</title>
        <authorList>
            <person name="Pitluck S."/>
            <person name="Yasawong M."/>
            <person name="Held B."/>
            <person name="Lapidus A."/>
            <person name="Nolan M."/>
            <person name="Copeland A."/>
            <person name="Lucas S."/>
            <person name="Del Rio T.G."/>
            <person name="Tice H."/>
            <person name="Cheng J.F."/>
            <person name="Chertkov O."/>
            <person name="Goodwin L."/>
            <person name="Tapia R."/>
            <person name="Han C."/>
            <person name="Liolios K."/>
            <person name="Ivanova N."/>
            <person name="Mavromatis K."/>
            <person name="Ovchinnikova G."/>
            <person name="Pati A."/>
            <person name="Chen A."/>
            <person name="Palaniappan K."/>
            <person name="Land M."/>
            <person name="Hauser L."/>
            <person name="Chang Y.J."/>
            <person name="Jeffries C.D."/>
            <person name="Pukall R."/>
            <person name="Spring S."/>
            <person name="Rohde M."/>
            <person name="Sikorski J."/>
            <person name="Goker M."/>
            <person name="Woyke T."/>
            <person name="Bristow J."/>
            <person name="Eisen J.A."/>
            <person name="Markowitz V."/>
            <person name="Hugenholtz P."/>
            <person name="Kyrpides N.C."/>
            <person name="Klenk H.P."/>
        </authorList>
    </citation>
    <scope>NUCLEOTIDE SEQUENCE [LARGE SCALE GENOMIC DNA]</scope>
    <source>
        <strain evidence="6 7">DSM 12260</strain>
    </source>
</reference>
<feature type="domain" description="HTH arsR-type" evidence="5">
    <location>
        <begin position="6"/>
        <end position="100"/>
    </location>
</feature>
<dbReference type="AlphaFoldDB" id="E3CWN5"/>
<dbReference type="PROSITE" id="PS50987">
    <property type="entry name" value="HTH_ARSR_2"/>
    <property type="match status" value="1"/>
</dbReference>
<dbReference type="SUPFAM" id="SSF46785">
    <property type="entry name" value="Winged helix' DNA-binding domain"/>
    <property type="match status" value="1"/>
</dbReference>
<dbReference type="GO" id="GO:0003677">
    <property type="term" value="F:DNA binding"/>
    <property type="evidence" value="ECO:0007669"/>
    <property type="project" value="UniProtKB-KW"/>
</dbReference>
<evidence type="ECO:0000256" key="2">
    <source>
        <dbReference type="ARBA" id="ARBA00023125"/>
    </source>
</evidence>